<dbReference type="PANTHER" id="PTHR35089:SF1">
    <property type="entry name" value="CHAPERONE PROTEIN SKP"/>
    <property type="match status" value="1"/>
</dbReference>
<evidence type="ECO:0000313" key="5">
    <source>
        <dbReference type="Proteomes" id="UP000217431"/>
    </source>
</evidence>
<dbReference type="InterPro" id="IPR005632">
    <property type="entry name" value="Chaperone_Skp"/>
</dbReference>
<proteinExistence type="inferred from homology"/>
<dbReference type="SUPFAM" id="SSF111384">
    <property type="entry name" value="OmpH-like"/>
    <property type="match status" value="1"/>
</dbReference>
<evidence type="ECO:0000256" key="1">
    <source>
        <dbReference type="ARBA" id="ARBA00009091"/>
    </source>
</evidence>
<dbReference type="GO" id="GO:0051082">
    <property type="term" value="F:unfolded protein binding"/>
    <property type="evidence" value="ECO:0007669"/>
    <property type="project" value="InterPro"/>
</dbReference>
<evidence type="ECO:0000313" key="4">
    <source>
        <dbReference type="EMBL" id="BAU17753.1"/>
    </source>
</evidence>
<keyword evidence="2 3" id="KW-0732">Signal</keyword>
<sequence>MMKKTFLLLLLAALPLMVSAQNAMKFAYFNYNEVLKAMPEYAAATHKVDELRAKFDAETKRSENDFHTKYEDFLEGQRNFAPSILKKRQAELQEILDKNIAFKKEADRLIEQVEQQVYAPVHAKLKKTIAKMAQESGYAFVLNADNNALPYVNNMVGEDITTALKTALQ</sequence>
<dbReference type="Gene3D" id="3.30.910.20">
    <property type="entry name" value="Skp domain"/>
    <property type="match status" value="1"/>
</dbReference>
<organism evidence="4 5">
    <name type="scientific">Prevotella intermedia</name>
    <dbReference type="NCBI Taxonomy" id="28131"/>
    <lineage>
        <taxon>Bacteria</taxon>
        <taxon>Pseudomonadati</taxon>
        <taxon>Bacteroidota</taxon>
        <taxon>Bacteroidia</taxon>
        <taxon>Bacteroidales</taxon>
        <taxon>Prevotellaceae</taxon>
        <taxon>Prevotella</taxon>
    </lineage>
</organism>
<dbReference type="Pfam" id="PF03938">
    <property type="entry name" value="OmpH"/>
    <property type="match status" value="1"/>
</dbReference>
<name>A0A0S3UJP8_PREIN</name>
<gene>
    <name evidence="4" type="ORF">PIOMA14_I_1245</name>
</gene>
<comment type="similarity">
    <text evidence="1">Belongs to the Skp family.</text>
</comment>
<dbReference type="Proteomes" id="UP000217431">
    <property type="component" value="Chromosome I"/>
</dbReference>
<dbReference type="SMART" id="SM00935">
    <property type="entry name" value="OmpH"/>
    <property type="match status" value="1"/>
</dbReference>
<dbReference type="PANTHER" id="PTHR35089">
    <property type="entry name" value="CHAPERONE PROTEIN SKP"/>
    <property type="match status" value="1"/>
</dbReference>
<dbReference type="GO" id="GO:0050821">
    <property type="term" value="P:protein stabilization"/>
    <property type="evidence" value="ECO:0007669"/>
    <property type="project" value="TreeGrafter"/>
</dbReference>
<protein>
    <submittedName>
        <fullName evidence="4">Probable outer membrane protein OmpH</fullName>
    </submittedName>
</protein>
<dbReference type="STRING" id="28131.BWX40_01900"/>
<dbReference type="AlphaFoldDB" id="A0A0S3UJP8"/>
<dbReference type="EMBL" id="AP014597">
    <property type="protein sequence ID" value="BAU17753.1"/>
    <property type="molecule type" value="Genomic_DNA"/>
</dbReference>
<feature type="signal peptide" evidence="3">
    <location>
        <begin position="1"/>
        <end position="20"/>
    </location>
</feature>
<evidence type="ECO:0000256" key="2">
    <source>
        <dbReference type="ARBA" id="ARBA00022729"/>
    </source>
</evidence>
<dbReference type="InterPro" id="IPR024930">
    <property type="entry name" value="Skp_dom_sf"/>
</dbReference>
<feature type="chain" id="PRO_5006619875" evidence="3">
    <location>
        <begin position="21"/>
        <end position="169"/>
    </location>
</feature>
<dbReference type="RefSeq" id="WP_096405549.1">
    <property type="nucleotide sequence ID" value="NZ_AP014597.1"/>
</dbReference>
<reference evidence="4 5" key="1">
    <citation type="journal article" date="2016" name="DNA Res.">
        <title>The complete genome sequencing of Prevotella intermedia strain OMA14 and a subsequent fine-scale, intra-species genomic comparison reveal an unusual amplification of conjugative and mobile transposons and identify a novel Prevotella-lineage-specific repeat.</title>
        <authorList>
            <person name="Naito M."/>
            <person name="Ogura Y."/>
            <person name="Itoh T."/>
            <person name="Shoji M."/>
            <person name="Okamoto M."/>
            <person name="Hayashi T."/>
            <person name="Nakayama K."/>
        </authorList>
    </citation>
    <scope>NUCLEOTIDE SEQUENCE [LARGE SCALE GENOMIC DNA]</scope>
    <source>
        <strain evidence="4 5">OMA14</strain>
    </source>
</reference>
<dbReference type="GO" id="GO:0005829">
    <property type="term" value="C:cytosol"/>
    <property type="evidence" value="ECO:0007669"/>
    <property type="project" value="TreeGrafter"/>
</dbReference>
<evidence type="ECO:0000256" key="3">
    <source>
        <dbReference type="SAM" id="SignalP"/>
    </source>
</evidence>
<accession>A0A0S3UJP8</accession>